<feature type="non-terminal residue" evidence="2">
    <location>
        <position position="1"/>
    </location>
</feature>
<evidence type="ECO:0000256" key="1">
    <source>
        <dbReference type="ARBA" id="ARBA00022729"/>
    </source>
</evidence>
<dbReference type="Pfam" id="PF11019">
    <property type="entry name" value="DUF2608"/>
    <property type="match status" value="1"/>
</dbReference>
<dbReference type="EMBL" id="LAZR01065595">
    <property type="protein sequence ID" value="KKK55230.1"/>
    <property type="molecule type" value="Genomic_DNA"/>
</dbReference>
<reference evidence="2" key="1">
    <citation type="journal article" date="2015" name="Nature">
        <title>Complex archaea that bridge the gap between prokaryotes and eukaryotes.</title>
        <authorList>
            <person name="Spang A."/>
            <person name="Saw J.H."/>
            <person name="Jorgensen S.L."/>
            <person name="Zaremba-Niedzwiedzka K."/>
            <person name="Martijn J."/>
            <person name="Lind A.E."/>
            <person name="van Eijk R."/>
            <person name="Schleper C."/>
            <person name="Guy L."/>
            <person name="Ettema T.J."/>
        </authorList>
    </citation>
    <scope>NUCLEOTIDE SEQUENCE</scope>
</reference>
<dbReference type="AlphaFoldDB" id="A0A0F8X2Z6"/>
<sequence>IKQLDSLKIDLSKTAPKKENLYFKNGVLYKKGILFAKGIEKGRVLDQFLKKINFKPKSVIFIDDKLKYLDEVEKFCKKLKIKFLGLRYGYLDKKVNNLQGFICDIQHKNLKKIFCFIQLNRNGYFQIVIYFKNNKLSMLIF</sequence>
<accession>A0A0F8X2Z6</accession>
<gene>
    <name evidence="2" type="ORF">LCGC14_3076640</name>
</gene>
<keyword evidence="1" id="KW-0732">Signal</keyword>
<protein>
    <submittedName>
        <fullName evidence="2">Uncharacterized protein</fullName>
    </submittedName>
</protein>
<comment type="caution">
    <text evidence="2">The sequence shown here is derived from an EMBL/GenBank/DDBJ whole genome shotgun (WGS) entry which is preliminary data.</text>
</comment>
<organism evidence="2">
    <name type="scientific">marine sediment metagenome</name>
    <dbReference type="NCBI Taxonomy" id="412755"/>
    <lineage>
        <taxon>unclassified sequences</taxon>
        <taxon>metagenomes</taxon>
        <taxon>ecological metagenomes</taxon>
    </lineage>
</organism>
<evidence type="ECO:0000313" key="2">
    <source>
        <dbReference type="EMBL" id="KKK55230.1"/>
    </source>
</evidence>
<name>A0A0F8X2Z6_9ZZZZ</name>
<dbReference type="InterPro" id="IPR022565">
    <property type="entry name" value="DUF2608"/>
</dbReference>
<proteinExistence type="predicted"/>